<dbReference type="InterPro" id="IPR005561">
    <property type="entry name" value="ANTAR"/>
</dbReference>
<evidence type="ECO:0000313" key="2">
    <source>
        <dbReference type="EMBL" id="OLZ43139.1"/>
    </source>
</evidence>
<gene>
    <name evidence="2" type="ORF">BS329_40335</name>
</gene>
<comment type="caution">
    <text evidence="2">The sequence shown here is derived from an EMBL/GenBank/DDBJ whole genome shotgun (WGS) entry which is preliminary data.</text>
</comment>
<dbReference type="AlphaFoldDB" id="A0A1R0KDS0"/>
<evidence type="ECO:0000259" key="1">
    <source>
        <dbReference type="PROSITE" id="PS50921"/>
    </source>
</evidence>
<dbReference type="Proteomes" id="UP000187486">
    <property type="component" value="Unassembled WGS sequence"/>
</dbReference>
<keyword evidence="3" id="KW-1185">Reference proteome</keyword>
<dbReference type="STRING" id="76021.BS329_40335"/>
<dbReference type="PROSITE" id="PS50921">
    <property type="entry name" value="ANTAR"/>
    <property type="match status" value="1"/>
</dbReference>
<name>A0A1R0KDS0_9PSEU</name>
<dbReference type="GO" id="GO:0003723">
    <property type="term" value="F:RNA binding"/>
    <property type="evidence" value="ECO:0007669"/>
    <property type="project" value="InterPro"/>
</dbReference>
<protein>
    <submittedName>
        <fullName evidence="2">ANTAR domain-containing protein</fullName>
    </submittedName>
</protein>
<accession>A0A1R0KDS0</accession>
<dbReference type="Gene3D" id="1.10.10.10">
    <property type="entry name" value="Winged helix-like DNA-binding domain superfamily/Winged helix DNA-binding domain"/>
    <property type="match status" value="1"/>
</dbReference>
<dbReference type="Pfam" id="PF03861">
    <property type="entry name" value="ANTAR"/>
    <property type="match status" value="1"/>
</dbReference>
<evidence type="ECO:0000313" key="3">
    <source>
        <dbReference type="Proteomes" id="UP000187486"/>
    </source>
</evidence>
<sequence>MIKQADGMSMVSRGRSAEQAFLALKAISQHTNVTLRDVATVIVAGGSHTEPSLPDREVARVVLAETRRSVLGSSFGE</sequence>
<dbReference type="InterPro" id="IPR036388">
    <property type="entry name" value="WH-like_DNA-bd_sf"/>
</dbReference>
<organism evidence="2 3">
    <name type="scientific">Amycolatopsis coloradensis</name>
    <dbReference type="NCBI Taxonomy" id="76021"/>
    <lineage>
        <taxon>Bacteria</taxon>
        <taxon>Bacillati</taxon>
        <taxon>Actinomycetota</taxon>
        <taxon>Actinomycetes</taxon>
        <taxon>Pseudonocardiales</taxon>
        <taxon>Pseudonocardiaceae</taxon>
        <taxon>Amycolatopsis</taxon>
    </lineage>
</organism>
<dbReference type="EMBL" id="MQUQ01000040">
    <property type="protein sequence ID" value="OLZ43139.1"/>
    <property type="molecule type" value="Genomic_DNA"/>
</dbReference>
<dbReference type="RefSeq" id="WP_076168732.1">
    <property type="nucleotide sequence ID" value="NZ_JBEZVB010000073.1"/>
</dbReference>
<feature type="domain" description="ANTAR" evidence="1">
    <location>
        <begin position="1"/>
        <end position="43"/>
    </location>
</feature>
<proteinExistence type="predicted"/>
<reference evidence="2 3" key="1">
    <citation type="submission" date="2016-01" db="EMBL/GenBank/DDBJ databases">
        <title>Amycolatopsis coloradensis genome sequencing and assembly.</title>
        <authorList>
            <person name="Mayilraj S."/>
        </authorList>
    </citation>
    <scope>NUCLEOTIDE SEQUENCE [LARGE SCALE GENOMIC DNA]</scope>
    <source>
        <strain evidence="2 3">DSM 44225</strain>
    </source>
</reference>